<feature type="transmembrane region" description="Helical" evidence="8">
    <location>
        <begin position="317"/>
        <end position="335"/>
    </location>
</feature>
<dbReference type="AlphaFoldDB" id="A5DAT2"/>
<evidence type="ECO:0000256" key="8">
    <source>
        <dbReference type="SAM" id="Phobius"/>
    </source>
</evidence>
<protein>
    <recommendedName>
        <fullName evidence="9">Major facilitator superfamily (MFS) profile domain-containing protein</fullName>
    </recommendedName>
</protein>
<evidence type="ECO:0000256" key="4">
    <source>
        <dbReference type="ARBA" id="ARBA00022692"/>
    </source>
</evidence>
<evidence type="ECO:0000256" key="2">
    <source>
        <dbReference type="ARBA" id="ARBA00010992"/>
    </source>
</evidence>
<dbReference type="SMR" id="A5DAT2"/>
<evidence type="ECO:0000256" key="5">
    <source>
        <dbReference type="ARBA" id="ARBA00022989"/>
    </source>
</evidence>
<evidence type="ECO:0000313" key="11">
    <source>
        <dbReference type="Proteomes" id="UP000001997"/>
    </source>
</evidence>
<name>A5DAT2_PICGU</name>
<dbReference type="PANTHER" id="PTHR48022:SF24">
    <property type="entry name" value="HEXOSE TRANSPORTER PROTEIN (AFU_ORTHOLOGUE AFUA_8G04480)"/>
    <property type="match status" value="1"/>
</dbReference>
<dbReference type="NCBIfam" id="TIGR00879">
    <property type="entry name" value="SP"/>
    <property type="match status" value="1"/>
</dbReference>
<comment type="similarity">
    <text evidence="2 7">Belongs to the major facilitator superfamily. Sugar transporter (TC 2.A.1.1) family.</text>
</comment>
<dbReference type="FunFam" id="1.20.1250.20:FF:000117">
    <property type="entry name" value="MFS hexose transporter"/>
    <property type="match status" value="1"/>
</dbReference>
<evidence type="ECO:0000313" key="10">
    <source>
        <dbReference type="EMBL" id="EDK36289.1"/>
    </source>
</evidence>
<dbReference type="RefSeq" id="XP_001487010.1">
    <property type="nucleotide sequence ID" value="XM_001486960.1"/>
</dbReference>
<evidence type="ECO:0000259" key="9">
    <source>
        <dbReference type="PROSITE" id="PS50850"/>
    </source>
</evidence>
<dbReference type="GeneID" id="5129179"/>
<keyword evidence="4 8" id="KW-0812">Transmembrane</keyword>
<dbReference type="InterPro" id="IPR050360">
    <property type="entry name" value="MFS_Sugar_Transporters"/>
</dbReference>
<feature type="transmembrane region" description="Helical" evidence="8">
    <location>
        <begin position="383"/>
        <end position="402"/>
    </location>
</feature>
<evidence type="ECO:0000256" key="3">
    <source>
        <dbReference type="ARBA" id="ARBA00022448"/>
    </source>
</evidence>
<feature type="transmembrane region" description="Helical" evidence="8">
    <location>
        <begin position="485"/>
        <end position="504"/>
    </location>
</feature>
<organism evidence="10 11">
    <name type="scientific">Meyerozyma guilliermondii (strain ATCC 6260 / CBS 566 / DSM 6381 / JCM 1539 / NBRC 10279 / NRRL Y-324)</name>
    <name type="common">Yeast</name>
    <name type="synonym">Candida guilliermondii</name>
    <dbReference type="NCBI Taxonomy" id="294746"/>
    <lineage>
        <taxon>Eukaryota</taxon>
        <taxon>Fungi</taxon>
        <taxon>Dikarya</taxon>
        <taxon>Ascomycota</taxon>
        <taxon>Saccharomycotina</taxon>
        <taxon>Pichiomycetes</taxon>
        <taxon>Debaryomycetaceae</taxon>
        <taxon>Meyerozyma</taxon>
    </lineage>
</organism>
<dbReference type="InterPro" id="IPR020846">
    <property type="entry name" value="MFS_dom"/>
</dbReference>
<evidence type="ECO:0000256" key="1">
    <source>
        <dbReference type="ARBA" id="ARBA00004141"/>
    </source>
</evidence>
<dbReference type="HOGENOM" id="CLU_001265_30_13_1"/>
<dbReference type="KEGG" id="pgu:PGUG_00387"/>
<dbReference type="OMA" id="WILLFMG"/>
<proteinExistence type="inferred from homology"/>
<keyword evidence="6 8" id="KW-0472">Membrane</keyword>
<evidence type="ECO:0000256" key="6">
    <source>
        <dbReference type="ARBA" id="ARBA00023136"/>
    </source>
</evidence>
<feature type="transmembrane region" description="Helical" evidence="8">
    <location>
        <begin position="158"/>
        <end position="181"/>
    </location>
</feature>
<dbReference type="PROSITE" id="PS50850">
    <property type="entry name" value="MFS"/>
    <property type="match status" value="1"/>
</dbReference>
<comment type="subcellular location">
    <subcellularLocation>
        <location evidence="1">Membrane</location>
        <topology evidence="1">Multi-pass membrane protein</topology>
    </subcellularLocation>
</comment>
<accession>A5DAT2</accession>
<sequence length="545" mass="61518">MVSNSSSYWKMTDSNSSIEKQQVITTQESGIDVTNHLEIDDHSISEFIRETRPWYRVSHLVYLNICVFLVTLTSTNNGYDGSMLNGLQSLSSWHTKMGNPTGHILGALSNGTIFGGILALPIAPYISDRFGRWWAIVGGELITVIGAILQGASTNYGFFLVARLFLGFGSMVAVVGSPTLISELAYPTHRMVATTFYNTCWYLGAVIAAWVTYGTQDVKGNYAWRIPSYLQAALPAIQLAFMWMVPESPRFLISKGKLEQAEKILTKFHIGNSTHPDDVALVKFEMREIERAIEVEKLQNKTKYSDFIKRKTYRKRLFICMFVPTIMQLSGNGLVSYYLSKVLITIGITETKKQLEINGCLMIYNMVISMTVAAVVNRFRRRTLFLFSTGAMCVTYVIWTALSAVNEQKDFKDHSYANGVLAMIFLYYCAYDIGVNGLPFLYITEILPYSHRAKGINIMQLVNQIVLVYNGFVNPIAMDAISWKYYIVYCCVNFCECIIVYFFFPETSGYTLEEVAKVFGDDPDTTIHILATPKEKLSLEHAEKV</sequence>
<dbReference type="OrthoDB" id="6133115at2759"/>
<feature type="transmembrane region" description="Helical" evidence="8">
    <location>
        <begin position="193"/>
        <end position="214"/>
    </location>
</feature>
<keyword evidence="3 7" id="KW-0813">Transport</keyword>
<dbReference type="EMBL" id="CH408155">
    <property type="protein sequence ID" value="EDK36289.1"/>
    <property type="molecule type" value="Genomic_DNA"/>
</dbReference>
<dbReference type="PANTHER" id="PTHR48022">
    <property type="entry name" value="PLASTIDIC GLUCOSE TRANSPORTER 4"/>
    <property type="match status" value="1"/>
</dbReference>
<evidence type="ECO:0000256" key="7">
    <source>
        <dbReference type="RuleBase" id="RU003346"/>
    </source>
</evidence>
<dbReference type="VEuPathDB" id="FungiDB:PGUG_00387"/>
<dbReference type="InterPro" id="IPR005828">
    <property type="entry name" value="MFS_sugar_transport-like"/>
</dbReference>
<dbReference type="InParanoid" id="A5DAT2"/>
<feature type="domain" description="Major facilitator superfamily (MFS) profile" evidence="9">
    <location>
        <begin position="66"/>
        <end position="508"/>
    </location>
</feature>
<dbReference type="InterPro" id="IPR003663">
    <property type="entry name" value="Sugar/inositol_transpt"/>
</dbReference>
<dbReference type="Gene3D" id="1.20.1250.20">
    <property type="entry name" value="MFS general substrate transporter like domains"/>
    <property type="match status" value="1"/>
</dbReference>
<feature type="transmembrane region" description="Helical" evidence="8">
    <location>
        <begin position="355"/>
        <end position="376"/>
    </location>
</feature>
<dbReference type="eggNOG" id="KOG0254">
    <property type="taxonomic scope" value="Eukaryota"/>
</dbReference>
<dbReference type="InterPro" id="IPR036259">
    <property type="entry name" value="MFS_trans_sf"/>
</dbReference>
<dbReference type="GO" id="GO:0005351">
    <property type="term" value="F:carbohydrate:proton symporter activity"/>
    <property type="evidence" value="ECO:0007669"/>
    <property type="project" value="TreeGrafter"/>
</dbReference>
<dbReference type="SUPFAM" id="SSF103473">
    <property type="entry name" value="MFS general substrate transporter"/>
    <property type="match status" value="1"/>
</dbReference>
<keyword evidence="11" id="KW-1185">Reference proteome</keyword>
<feature type="transmembrane region" description="Helical" evidence="8">
    <location>
        <begin position="104"/>
        <end position="126"/>
    </location>
</feature>
<dbReference type="Pfam" id="PF00083">
    <property type="entry name" value="Sugar_tr"/>
    <property type="match status" value="1"/>
</dbReference>
<dbReference type="Proteomes" id="UP000001997">
    <property type="component" value="Unassembled WGS sequence"/>
</dbReference>
<reference evidence="10 11" key="1">
    <citation type="journal article" date="2009" name="Nature">
        <title>Evolution of pathogenicity and sexual reproduction in eight Candida genomes.</title>
        <authorList>
            <person name="Butler G."/>
            <person name="Rasmussen M.D."/>
            <person name="Lin M.F."/>
            <person name="Santos M.A."/>
            <person name="Sakthikumar S."/>
            <person name="Munro C.A."/>
            <person name="Rheinbay E."/>
            <person name="Grabherr M."/>
            <person name="Forche A."/>
            <person name="Reedy J.L."/>
            <person name="Agrafioti I."/>
            <person name="Arnaud M.B."/>
            <person name="Bates S."/>
            <person name="Brown A.J."/>
            <person name="Brunke S."/>
            <person name="Costanzo M.C."/>
            <person name="Fitzpatrick D.A."/>
            <person name="de Groot P.W."/>
            <person name="Harris D."/>
            <person name="Hoyer L.L."/>
            <person name="Hube B."/>
            <person name="Klis F.M."/>
            <person name="Kodira C."/>
            <person name="Lennard N."/>
            <person name="Logue M.E."/>
            <person name="Martin R."/>
            <person name="Neiman A.M."/>
            <person name="Nikolaou E."/>
            <person name="Quail M.A."/>
            <person name="Quinn J."/>
            <person name="Santos M.C."/>
            <person name="Schmitzberger F.F."/>
            <person name="Sherlock G."/>
            <person name="Shah P."/>
            <person name="Silverstein K.A."/>
            <person name="Skrzypek M.S."/>
            <person name="Soll D."/>
            <person name="Staggs R."/>
            <person name="Stansfield I."/>
            <person name="Stumpf M.P."/>
            <person name="Sudbery P.E."/>
            <person name="Srikantha T."/>
            <person name="Zeng Q."/>
            <person name="Berman J."/>
            <person name="Berriman M."/>
            <person name="Heitman J."/>
            <person name="Gow N.A."/>
            <person name="Lorenz M.C."/>
            <person name="Birren B.W."/>
            <person name="Kellis M."/>
            <person name="Cuomo C.A."/>
        </authorList>
    </citation>
    <scope>NUCLEOTIDE SEQUENCE [LARGE SCALE GENOMIC DNA]</scope>
    <source>
        <strain evidence="11">ATCC 6260 / CBS 566 / DSM 6381 / JCM 1539 / NBRC 10279 / NRRL Y-324</strain>
    </source>
</reference>
<dbReference type="GO" id="GO:0016020">
    <property type="term" value="C:membrane"/>
    <property type="evidence" value="ECO:0007669"/>
    <property type="project" value="UniProtKB-SubCell"/>
</dbReference>
<keyword evidence="5 8" id="KW-1133">Transmembrane helix</keyword>
<gene>
    <name evidence="10" type="ORF">PGUG_00387</name>
</gene>
<feature type="transmembrane region" description="Helical" evidence="8">
    <location>
        <begin position="133"/>
        <end position="152"/>
    </location>
</feature>
<feature type="transmembrane region" description="Helical" evidence="8">
    <location>
        <begin position="422"/>
        <end position="443"/>
    </location>
</feature>